<name>X1CLD8_9ZZZZ</name>
<sequence length="59" mass="7046">MPTYRKRKSGKTWHWCTNCSNWPPDDSQYDEVVVLGRPTYGELCDRCKRNEKFGNCEMQ</sequence>
<dbReference type="AlphaFoldDB" id="X1CLD8"/>
<comment type="caution">
    <text evidence="1">The sequence shown here is derived from an EMBL/GenBank/DDBJ whole genome shotgun (WGS) entry which is preliminary data.</text>
</comment>
<evidence type="ECO:0000313" key="1">
    <source>
        <dbReference type="EMBL" id="GAG93827.1"/>
    </source>
</evidence>
<reference evidence="1" key="1">
    <citation type="journal article" date="2014" name="Front. Microbiol.">
        <title>High frequency of phylogenetically diverse reductive dehalogenase-homologous genes in deep subseafloor sedimentary metagenomes.</title>
        <authorList>
            <person name="Kawai M."/>
            <person name="Futagami T."/>
            <person name="Toyoda A."/>
            <person name="Takaki Y."/>
            <person name="Nishi S."/>
            <person name="Hori S."/>
            <person name="Arai W."/>
            <person name="Tsubouchi T."/>
            <person name="Morono Y."/>
            <person name="Uchiyama I."/>
            <person name="Ito T."/>
            <person name="Fujiyama A."/>
            <person name="Inagaki F."/>
            <person name="Takami H."/>
        </authorList>
    </citation>
    <scope>NUCLEOTIDE SEQUENCE</scope>
    <source>
        <strain evidence="1">Expedition CK06-06</strain>
    </source>
</reference>
<accession>X1CLD8</accession>
<proteinExistence type="predicted"/>
<protein>
    <submittedName>
        <fullName evidence="1">Uncharacterized protein</fullName>
    </submittedName>
</protein>
<dbReference type="EMBL" id="BART01020912">
    <property type="protein sequence ID" value="GAG93827.1"/>
    <property type="molecule type" value="Genomic_DNA"/>
</dbReference>
<gene>
    <name evidence="1" type="ORF">S01H4_38735</name>
</gene>
<organism evidence="1">
    <name type="scientific">marine sediment metagenome</name>
    <dbReference type="NCBI Taxonomy" id="412755"/>
    <lineage>
        <taxon>unclassified sequences</taxon>
        <taxon>metagenomes</taxon>
        <taxon>ecological metagenomes</taxon>
    </lineage>
</organism>